<protein>
    <submittedName>
        <fullName evidence="7">FAD-dependent oxidoreductase, BBE domain-containing</fullName>
    </submittedName>
</protein>
<dbReference type="Gene3D" id="3.30.43.10">
    <property type="entry name" value="Uridine Diphospho-n-acetylenolpyruvylglucosamine Reductase, domain 2"/>
    <property type="match status" value="1"/>
</dbReference>
<dbReference type="InterPro" id="IPR016169">
    <property type="entry name" value="FAD-bd_PCMH_sub2"/>
</dbReference>
<dbReference type="Pfam" id="PF08031">
    <property type="entry name" value="BBE"/>
    <property type="match status" value="1"/>
</dbReference>
<evidence type="ECO:0000259" key="6">
    <source>
        <dbReference type="PROSITE" id="PS51387"/>
    </source>
</evidence>
<dbReference type="Proteomes" id="UP000002534">
    <property type="component" value="Chromosome"/>
</dbReference>
<keyword evidence="3" id="KW-0285">Flavoprotein</keyword>
<evidence type="ECO:0000256" key="3">
    <source>
        <dbReference type="ARBA" id="ARBA00022630"/>
    </source>
</evidence>
<evidence type="ECO:0000256" key="5">
    <source>
        <dbReference type="ARBA" id="ARBA00023002"/>
    </source>
</evidence>
<reference evidence="7 8" key="2">
    <citation type="journal article" date="2012" name="BMC Genomics">
        <title>The genome of Pelobacter carbinolicus reveals surprising metabolic capabilities and physiological features.</title>
        <authorList>
            <person name="Aklujkar M."/>
            <person name="Haveman S.A."/>
            <person name="Didonato R.Jr."/>
            <person name="Chertkov O."/>
            <person name="Han C.S."/>
            <person name="Land M.L."/>
            <person name="Brown P."/>
            <person name="Lovley D.R."/>
        </authorList>
    </citation>
    <scope>NUCLEOTIDE SEQUENCE [LARGE SCALE GENOMIC DNA]</scope>
    <source>
        <strain evidence="8">DSM 2380 / NBRC 103641 / GraBd1</strain>
    </source>
</reference>
<proteinExistence type="inferred from homology"/>
<evidence type="ECO:0000313" key="7">
    <source>
        <dbReference type="EMBL" id="ABA88608.1"/>
    </source>
</evidence>
<organism evidence="7 8">
    <name type="scientific">Syntrophotalea carbinolica (strain DSM 2380 / NBRC 103641 / GraBd1)</name>
    <name type="common">Pelobacter carbinolicus</name>
    <dbReference type="NCBI Taxonomy" id="338963"/>
    <lineage>
        <taxon>Bacteria</taxon>
        <taxon>Pseudomonadati</taxon>
        <taxon>Thermodesulfobacteriota</taxon>
        <taxon>Desulfuromonadia</taxon>
        <taxon>Desulfuromonadales</taxon>
        <taxon>Syntrophotaleaceae</taxon>
        <taxon>Syntrophotalea</taxon>
    </lineage>
</organism>
<dbReference type="SUPFAM" id="SSF56176">
    <property type="entry name" value="FAD-binding/transporter-associated domain-like"/>
    <property type="match status" value="1"/>
</dbReference>
<dbReference type="PANTHER" id="PTHR42973">
    <property type="entry name" value="BINDING OXIDOREDUCTASE, PUTATIVE (AFU_ORTHOLOGUE AFUA_1G17690)-RELATED"/>
    <property type="match status" value="1"/>
</dbReference>
<comment type="cofactor">
    <cofactor evidence="1">
        <name>FAD</name>
        <dbReference type="ChEBI" id="CHEBI:57692"/>
    </cofactor>
</comment>
<name>Q3A4U9_SYNC1</name>
<keyword evidence="4" id="KW-0274">FAD</keyword>
<dbReference type="PROSITE" id="PS51387">
    <property type="entry name" value="FAD_PCMH"/>
    <property type="match status" value="1"/>
</dbReference>
<keyword evidence="8" id="KW-1185">Reference proteome</keyword>
<dbReference type="PROSITE" id="PS00862">
    <property type="entry name" value="OX2_COVAL_FAD"/>
    <property type="match status" value="1"/>
</dbReference>
<dbReference type="GO" id="GO:0016491">
    <property type="term" value="F:oxidoreductase activity"/>
    <property type="evidence" value="ECO:0007669"/>
    <property type="project" value="UniProtKB-KW"/>
</dbReference>
<keyword evidence="5" id="KW-0560">Oxidoreductase</keyword>
<dbReference type="GO" id="GO:0071949">
    <property type="term" value="F:FAD binding"/>
    <property type="evidence" value="ECO:0007669"/>
    <property type="project" value="InterPro"/>
</dbReference>
<dbReference type="eggNOG" id="COG0277">
    <property type="taxonomic scope" value="Bacteria"/>
</dbReference>
<dbReference type="EMBL" id="CP000142">
    <property type="protein sequence ID" value="ABA88608.1"/>
    <property type="molecule type" value="Genomic_DNA"/>
</dbReference>
<dbReference type="Pfam" id="PF01565">
    <property type="entry name" value="FAD_binding_4"/>
    <property type="match status" value="1"/>
</dbReference>
<dbReference type="Gene3D" id="3.40.462.20">
    <property type="match status" value="1"/>
</dbReference>
<dbReference type="InterPro" id="IPR036318">
    <property type="entry name" value="FAD-bd_PCMH-like_sf"/>
</dbReference>
<dbReference type="RefSeq" id="WP_011341084.1">
    <property type="nucleotide sequence ID" value="NC_007498.2"/>
</dbReference>
<dbReference type="InterPro" id="IPR006093">
    <property type="entry name" value="Oxy_OxRdtase_FAD_BS"/>
</dbReference>
<reference evidence="8" key="1">
    <citation type="submission" date="2005-10" db="EMBL/GenBank/DDBJ databases">
        <title>Complete sequence of Pelobacter carbinolicus DSM 2380.</title>
        <authorList>
            <person name="Copeland A."/>
            <person name="Lucas S."/>
            <person name="Lapidus A."/>
            <person name="Barry K."/>
            <person name="Detter J.C."/>
            <person name="Glavina T."/>
            <person name="Hammon N."/>
            <person name="Israni S."/>
            <person name="Pitluck S."/>
            <person name="Chertkov O."/>
            <person name="Schmutz J."/>
            <person name="Larimer F."/>
            <person name="Land M."/>
            <person name="Kyrpides N."/>
            <person name="Ivanova N."/>
            <person name="Richardson P."/>
        </authorList>
    </citation>
    <scope>NUCLEOTIDE SEQUENCE [LARGE SCALE GENOMIC DNA]</scope>
    <source>
        <strain evidence="8">DSM 2380 / NBRC 103641 / GraBd1</strain>
    </source>
</reference>
<dbReference type="Gene3D" id="3.30.465.10">
    <property type="match status" value="1"/>
</dbReference>
<dbReference type="InterPro" id="IPR012951">
    <property type="entry name" value="BBE"/>
</dbReference>
<dbReference type="InterPro" id="IPR050416">
    <property type="entry name" value="FAD-linked_Oxidoreductase"/>
</dbReference>
<accession>Q3A4U9</accession>
<gene>
    <name evidence="7" type="ordered locus">Pcar_1360</name>
</gene>
<evidence type="ECO:0000256" key="1">
    <source>
        <dbReference type="ARBA" id="ARBA00001974"/>
    </source>
</evidence>
<feature type="domain" description="FAD-binding PCMH-type" evidence="6">
    <location>
        <begin position="50"/>
        <end position="220"/>
    </location>
</feature>
<dbReference type="KEGG" id="pca:Pcar_1360"/>
<evidence type="ECO:0000256" key="4">
    <source>
        <dbReference type="ARBA" id="ARBA00022827"/>
    </source>
</evidence>
<dbReference type="InterPro" id="IPR016167">
    <property type="entry name" value="FAD-bd_PCMH_sub1"/>
</dbReference>
<dbReference type="STRING" id="338963.Pcar_1360"/>
<evidence type="ECO:0000256" key="2">
    <source>
        <dbReference type="ARBA" id="ARBA00005466"/>
    </source>
</evidence>
<evidence type="ECO:0000313" key="8">
    <source>
        <dbReference type="Proteomes" id="UP000002534"/>
    </source>
</evidence>
<dbReference type="OrthoDB" id="9775082at2"/>
<dbReference type="HOGENOM" id="CLU_018354_10_0_7"/>
<dbReference type="AlphaFoldDB" id="Q3A4U9"/>
<comment type="similarity">
    <text evidence="2">Belongs to the oxygen-dependent FAD-linked oxidoreductase family.</text>
</comment>
<sequence>MPLKIATLDDAWTTISEPLIREFAGGLRGDIVAAGEPEYEAVRKIWNGLIDRRPALIVRCADEADVIATVKFVRAHNLRVSVRAGGHNVAGKSLCEGGLVIDLGRMNGVKINHALPSVHVQAGARLGDVDEVTRPYGFAVPVGVVSRTGIAGLTLHGGMGWLLRREGLTIDNILRIEVITAEGEKVVASSDENADLFWALRGGGGNFGVVTAFEYRLRPVPPQVWFAAVLYPFAEAQKAIGFWREFMAGAPPELSSFCVLRSRSLSSVEGKGERLPVVAFLACYTGPFERGEEILRPLREWSTPIADFSGPMDFHLGVQRMFDKDYPAGRCYYWDSMFFNDLESETIDRIVEHAGRSVSPLSSVNIWALGGAMNRVDACDTPFDKRDCRFMVAVEANWEDREDADANIGWVADFVDALRPMSRAGVYLNFPGAAGRQEQLVKGCYDKNFARLRKIKRFCDPDNVWRGSFNIKP</sequence>
<dbReference type="InterPro" id="IPR016166">
    <property type="entry name" value="FAD-bd_PCMH"/>
</dbReference>
<dbReference type="PANTHER" id="PTHR42973:SF39">
    <property type="entry name" value="FAD-BINDING PCMH-TYPE DOMAIN-CONTAINING PROTEIN"/>
    <property type="match status" value="1"/>
</dbReference>
<dbReference type="InterPro" id="IPR006094">
    <property type="entry name" value="Oxid_FAD_bind_N"/>
</dbReference>